<keyword evidence="2" id="KW-0732">Signal</keyword>
<sequence>MQDIPTGCVSWLPELKAQSAGESNTHKSTMGAYLWFFLAFMHEATATFRPRQLSPCPVVHRNVYCNGMNLRTIPAQLPPDMHALDLSRNLLQNLTQEVLAFYTSIHHLNLHSNKIQFIQPGLFRDMTNLQELDLSRNCLEIFAMSKTEVGPLPTVKRFSLSGNGLDSGMTDYFLHDAPSLVNLSLDGNSITKISKDTFSGSLALRNVDLHNNVILEIEEGAFESLADLSELDLSMNSITCINDFNLPQLKWLNLSRNSLESFQTVDSDVQYELLHLDLRENKIHYFPVLPRRNKLVYLDLSRNLMRSVNTTNLMEELQYIHDGKFTTHALSASQKAHNDLPRLLHLDLSYNQLKSISASFFGGLGALEVLNLSNNCLESFSVDRNSPLDSLKILDLSFNALQNLTFEENTLRSLEELHLKGRVLGPFDPTIFRRLPSIRDLRLQQSALSLCGSHHRLSQKGYRLQGGDCIFLSSIPTLSRLYLSGPGLESVPQGAFHGTPLRVLDLSRNPGLDIHKNAFSGLEKSLTHLSLRENDLLALSTDLSLLSGLRDVDLSLNRLTALPLWNKESSIECLNLQNNSLVTLEYSTVLALEKTLKTLYLSSNPLSCCGNLQFLHMVRGSSLEIPDMASVMCRYTQSSEHEEVGIASVQQERCETLDRKSLGIIIITITALVLIAVLVFLSKMCQSRRRKLRGSFKA</sequence>
<keyword evidence="3" id="KW-0677">Repeat</keyword>
<dbReference type="PRINTS" id="PR00019">
    <property type="entry name" value="LEURICHRPT"/>
</dbReference>
<evidence type="ECO:0000256" key="2">
    <source>
        <dbReference type="ARBA" id="ARBA00022729"/>
    </source>
</evidence>
<keyword evidence="1" id="KW-0433">Leucine-rich repeat</keyword>
<keyword evidence="5" id="KW-0812">Transmembrane</keyword>
<keyword evidence="5" id="KW-0472">Membrane</keyword>
<evidence type="ECO:0000256" key="1">
    <source>
        <dbReference type="ARBA" id="ARBA00022614"/>
    </source>
</evidence>
<dbReference type="PANTHER" id="PTHR24373:SF370">
    <property type="entry name" value="FISH-LIPS, ISOFORM E"/>
    <property type="match status" value="1"/>
</dbReference>
<gene>
    <name evidence="6" type="ORF">COCON_G00077410</name>
</gene>
<evidence type="ECO:0000256" key="5">
    <source>
        <dbReference type="SAM" id="Phobius"/>
    </source>
</evidence>
<dbReference type="OrthoDB" id="8195690at2759"/>
<comment type="caution">
    <text evidence="6">The sequence shown here is derived from an EMBL/GenBank/DDBJ whole genome shotgun (WGS) entry which is preliminary data.</text>
</comment>
<dbReference type="InterPro" id="IPR050328">
    <property type="entry name" value="Dev_Immune_Receptor"/>
</dbReference>
<dbReference type="PANTHER" id="PTHR24373">
    <property type="entry name" value="SLIT RELATED LEUCINE-RICH REPEAT NEURONAL PROTEIN"/>
    <property type="match status" value="1"/>
</dbReference>
<dbReference type="EMBL" id="JAFJMO010000005">
    <property type="protein sequence ID" value="KAJ8275989.1"/>
    <property type="molecule type" value="Genomic_DNA"/>
</dbReference>
<dbReference type="Proteomes" id="UP001152803">
    <property type="component" value="Unassembled WGS sequence"/>
</dbReference>
<dbReference type="SMART" id="SM00365">
    <property type="entry name" value="LRR_SD22"/>
    <property type="match status" value="4"/>
</dbReference>
<keyword evidence="7" id="KW-1185">Reference proteome</keyword>
<evidence type="ECO:0000313" key="7">
    <source>
        <dbReference type="Proteomes" id="UP001152803"/>
    </source>
</evidence>
<dbReference type="SMART" id="SM00369">
    <property type="entry name" value="LRR_TYP"/>
    <property type="match status" value="10"/>
</dbReference>
<keyword evidence="5" id="KW-1133">Transmembrane helix</keyword>
<evidence type="ECO:0000256" key="4">
    <source>
        <dbReference type="ARBA" id="ARBA00023180"/>
    </source>
</evidence>
<dbReference type="InterPro" id="IPR001611">
    <property type="entry name" value="Leu-rich_rpt"/>
</dbReference>
<reference evidence="6" key="1">
    <citation type="journal article" date="2023" name="Science">
        <title>Genome structures resolve the early diversification of teleost fishes.</title>
        <authorList>
            <person name="Parey E."/>
            <person name="Louis A."/>
            <person name="Montfort J."/>
            <person name="Bouchez O."/>
            <person name="Roques C."/>
            <person name="Iampietro C."/>
            <person name="Lluch J."/>
            <person name="Castinel A."/>
            <person name="Donnadieu C."/>
            <person name="Desvignes T."/>
            <person name="Floi Bucao C."/>
            <person name="Jouanno E."/>
            <person name="Wen M."/>
            <person name="Mejri S."/>
            <person name="Dirks R."/>
            <person name="Jansen H."/>
            <person name="Henkel C."/>
            <person name="Chen W.J."/>
            <person name="Zahm M."/>
            <person name="Cabau C."/>
            <person name="Klopp C."/>
            <person name="Thompson A.W."/>
            <person name="Robinson-Rechavi M."/>
            <person name="Braasch I."/>
            <person name="Lecointre G."/>
            <person name="Bobe J."/>
            <person name="Postlethwait J.H."/>
            <person name="Berthelot C."/>
            <person name="Roest Crollius H."/>
            <person name="Guiguen Y."/>
        </authorList>
    </citation>
    <scope>NUCLEOTIDE SEQUENCE</scope>
    <source>
        <strain evidence="6">Concon-B</strain>
    </source>
</reference>
<name>A0A9Q1I0J3_CONCO</name>
<dbReference type="InterPro" id="IPR003591">
    <property type="entry name" value="Leu-rich_rpt_typical-subtyp"/>
</dbReference>
<organism evidence="6 7">
    <name type="scientific">Conger conger</name>
    <name type="common">Conger eel</name>
    <name type="synonym">Muraena conger</name>
    <dbReference type="NCBI Taxonomy" id="82655"/>
    <lineage>
        <taxon>Eukaryota</taxon>
        <taxon>Metazoa</taxon>
        <taxon>Chordata</taxon>
        <taxon>Craniata</taxon>
        <taxon>Vertebrata</taxon>
        <taxon>Euteleostomi</taxon>
        <taxon>Actinopterygii</taxon>
        <taxon>Neopterygii</taxon>
        <taxon>Teleostei</taxon>
        <taxon>Anguilliformes</taxon>
        <taxon>Congridae</taxon>
        <taxon>Conger</taxon>
    </lineage>
</organism>
<dbReference type="GO" id="GO:0050431">
    <property type="term" value="F:transforming growth factor beta binding"/>
    <property type="evidence" value="ECO:0007669"/>
    <property type="project" value="TreeGrafter"/>
</dbReference>
<feature type="transmembrane region" description="Helical" evidence="5">
    <location>
        <begin position="662"/>
        <end position="681"/>
    </location>
</feature>
<dbReference type="GO" id="GO:0005615">
    <property type="term" value="C:extracellular space"/>
    <property type="evidence" value="ECO:0007669"/>
    <property type="project" value="TreeGrafter"/>
</dbReference>
<keyword evidence="4" id="KW-0325">Glycoprotein</keyword>
<dbReference type="PROSITE" id="PS51450">
    <property type="entry name" value="LRR"/>
    <property type="match status" value="4"/>
</dbReference>
<dbReference type="InterPro" id="IPR032675">
    <property type="entry name" value="LRR_dom_sf"/>
</dbReference>
<dbReference type="Gene3D" id="3.80.10.10">
    <property type="entry name" value="Ribonuclease Inhibitor"/>
    <property type="match status" value="5"/>
</dbReference>
<dbReference type="GO" id="GO:0031012">
    <property type="term" value="C:extracellular matrix"/>
    <property type="evidence" value="ECO:0007669"/>
    <property type="project" value="TreeGrafter"/>
</dbReference>
<dbReference type="AlphaFoldDB" id="A0A9Q1I0J3"/>
<accession>A0A9Q1I0J3</accession>
<proteinExistence type="predicted"/>
<dbReference type="SUPFAM" id="SSF52058">
    <property type="entry name" value="L domain-like"/>
    <property type="match status" value="2"/>
</dbReference>
<protein>
    <submittedName>
        <fullName evidence="6">Uncharacterized protein</fullName>
    </submittedName>
</protein>
<evidence type="ECO:0000256" key="3">
    <source>
        <dbReference type="ARBA" id="ARBA00022737"/>
    </source>
</evidence>
<dbReference type="Pfam" id="PF13855">
    <property type="entry name" value="LRR_8"/>
    <property type="match status" value="4"/>
</dbReference>
<dbReference type="FunFam" id="3.80.10.10:FF:000770">
    <property type="entry name" value="Uncharacterized protein"/>
    <property type="match status" value="1"/>
</dbReference>
<evidence type="ECO:0000313" key="6">
    <source>
        <dbReference type="EMBL" id="KAJ8275989.1"/>
    </source>
</evidence>